<evidence type="ECO:0000313" key="2">
    <source>
        <dbReference type="Proteomes" id="UP000613030"/>
    </source>
</evidence>
<dbReference type="EMBL" id="JAERRB010000013">
    <property type="protein sequence ID" value="MBL0744840.1"/>
    <property type="molecule type" value="Genomic_DNA"/>
</dbReference>
<gene>
    <name evidence="1" type="ORF">JI741_26640</name>
</gene>
<proteinExistence type="predicted"/>
<sequence length="92" mass="10940">MSIQLFYVLQTLQDKVIQNMDTKNPDDAIRLHQFVELCSAMMDAVLYDDLPKLRELFKAGNAELIVYFETMFSQEEMALIFDMAEIRNWRRK</sequence>
<dbReference type="Proteomes" id="UP000613030">
    <property type="component" value="Unassembled WGS sequence"/>
</dbReference>
<comment type="caution">
    <text evidence="1">The sequence shown here is derived from an EMBL/GenBank/DDBJ whole genome shotgun (WGS) entry which is preliminary data.</text>
</comment>
<name>A0ABS1KZG2_9BACT</name>
<evidence type="ECO:0000313" key="1">
    <source>
        <dbReference type="EMBL" id="MBL0744840.1"/>
    </source>
</evidence>
<protein>
    <submittedName>
        <fullName evidence="1">Uncharacterized protein</fullName>
    </submittedName>
</protein>
<dbReference type="RefSeq" id="WP_202014790.1">
    <property type="nucleotide sequence ID" value="NZ_JAERRB010000013.1"/>
</dbReference>
<organism evidence="1 2">
    <name type="scientific">Chryseolinea lacunae</name>
    <dbReference type="NCBI Taxonomy" id="2801331"/>
    <lineage>
        <taxon>Bacteria</taxon>
        <taxon>Pseudomonadati</taxon>
        <taxon>Bacteroidota</taxon>
        <taxon>Cytophagia</taxon>
        <taxon>Cytophagales</taxon>
        <taxon>Fulvivirgaceae</taxon>
        <taxon>Chryseolinea</taxon>
    </lineage>
</organism>
<reference evidence="1 2" key="1">
    <citation type="submission" date="2021-01" db="EMBL/GenBank/DDBJ databases">
        <title>Chryseolinea sp. Jin1 Genome sequencing and assembly.</title>
        <authorList>
            <person name="Kim I."/>
        </authorList>
    </citation>
    <scope>NUCLEOTIDE SEQUENCE [LARGE SCALE GENOMIC DNA]</scope>
    <source>
        <strain evidence="1 2">Jin1</strain>
    </source>
</reference>
<accession>A0ABS1KZG2</accession>
<keyword evidence="2" id="KW-1185">Reference proteome</keyword>